<organism evidence="1 2">
    <name type="scientific">Streptomyces nanshensis</name>
    <dbReference type="NCBI Taxonomy" id="518642"/>
    <lineage>
        <taxon>Bacteria</taxon>
        <taxon>Bacillati</taxon>
        <taxon>Actinomycetota</taxon>
        <taxon>Actinomycetes</taxon>
        <taxon>Kitasatosporales</taxon>
        <taxon>Streptomycetaceae</taxon>
        <taxon>Streptomyces</taxon>
    </lineage>
</organism>
<dbReference type="EMBL" id="LJGZ01000088">
    <property type="protein sequence ID" value="OEV18994.1"/>
    <property type="molecule type" value="Genomic_DNA"/>
</dbReference>
<name>A0A1E7LS14_9ACTN</name>
<dbReference type="AlphaFoldDB" id="A0A1E7LS14"/>
<evidence type="ECO:0000313" key="2">
    <source>
        <dbReference type="Proteomes" id="UP000175971"/>
    </source>
</evidence>
<dbReference type="PATRIC" id="fig|518642.7.peg.530"/>
<keyword evidence="2" id="KW-1185">Reference proteome</keyword>
<gene>
    <name evidence="1" type="ORF">AN221_18800</name>
</gene>
<evidence type="ECO:0000313" key="1">
    <source>
        <dbReference type="EMBL" id="OEV18994.1"/>
    </source>
</evidence>
<sequence>MDPAGLAAAVTPGSPLPPVAPGRLELVSRGGSSLVQNLPSAVAVLRTAEGTDPRLLALAERLLARCEALHGELAALRPARIASARAFDLAEEYEECFAGAAVLHLWLAGGGRPAHRPELGLWAGPELWQDGLWARAALAAVLGRRGQEPGDGVESDALYDAVEAIGAATAAGEETR</sequence>
<accession>A0A1E7LS14</accession>
<comment type="caution">
    <text evidence="1">The sequence shown here is derived from an EMBL/GenBank/DDBJ whole genome shotgun (WGS) entry which is preliminary data.</text>
</comment>
<dbReference type="Proteomes" id="UP000175971">
    <property type="component" value="Unassembled WGS sequence"/>
</dbReference>
<protein>
    <submittedName>
        <fullName evidence="1">Uncharacterized protein</fullName>
    </submittedName>
</protein>
<proteinExistence type="predicted"/>
<reference evidence="1 2" key="1">
    <citation type="journal article" date="2016" name="Front. Microbiol.">
        <title>Comparative Genomics Analysis of Streptomyces Species Reveals Their Adaptation to the Marine Environment and Their Diversity at the Genomic Level.</title>
        <authorList>
            <person name="Tian X."/>
            <person name="Zhang Z."/>
            <person name="Yang T."/>
            <person name="Chen M."/>
            <person name="Li J."/>
            <person name="Chen F."/>
            <person name="Yang J."/>
            <person name="Li W."/>
            <person name="Zhang B."/>
            <person name="Zhang Z."/>
            <person name="Wu J."/>
            <person name="Zhang C."/>
            <person name="Long L."/>
            <person name="Xiao J."/>
        </authorList>
    </citation>
    <scope>NUCLEOTIDE SEQUENCE [LARGE SCALE GENOMIC DNA]</scope>
    <source>
        <strain evidence="1 2">SCSIO M10372</strain>
    </source>
</reference>